<keyword evidence="3" id="KW-0346">Stress response</keyword>
<dbReference type="SUPFAM" id="SSF56399">
    <property type="entry name" value="ADP-ribosylation"/>
    <property type="match status" value="1"/>
</dbReference>
<evidence type="ECO:0000256" key="4">
    <source>
        <dbReference type="ARBA" id="ARBA00023242"/>
    </source>
</evidence>
<evidence type="ECO:0000256" key="5">
    <source>
        <dbReference type="SAM" id="MobiDB-lite"/>
    </source>
</evidence>
<keyword evidence="2" id="KW-0217">Developmental protein</keyword>
<evidence type="ECO:0000256" key="1">
    <source>
        <dbReference type="ARBA" id="ARBA00004123"/>
    </source>
</evidence>
<sequence length="463" mass="49909">SPRRAAPGRCSTAAVVPMDSAAPANGATGTPSLESTATAASSAVGGGVEPPRRRVVHGDLVREFADFKKRAPPARVLFLAGSGWNDFPWPVVEALREGFAAGRAILEVPVGGAPSLFDLVRMVQIDAATAAQNPIAWIDACGRCSFPRMAPGAVPRLEKAAPYPVEEGCVESRVLSDLGGPDSDRPSWAGLRVVDSGGKFYKVAEALFLAGMRRFAPATRVTSIRRCSYAGPSGNSRVRAFQMRVEMTRAARGTANLRYGWYGASPSEVASVARHGFGQPNHRCVSPEAEAVGVYLAPPQRPHASSLLCEPDDAGERHVVLCRVVTGNAEEVDMRAPRWHPSGDEFDTGVDDLEKPRWWIVWSTHMNTHILPELVVSFTTSATGPLVRSGFRHTTSASRQQVFSKFLAQVGNSLPSSRVQAMETLYNHLKAGRTTKDAFMRNLRTIAGDKLLIAAMKKIRNCL</sequence>
<feature type="region of interest" description="Disordered" evidence="5">
    <location>
        <begin position="20"/>
        <end position="49"/>
    </location>
</feature>
<dbReference type="GO" id="GO:0005634">
    <property type="term" value="C:nucleus"/>
    <property type="evidence" value="ECO:0007669"/>
    <property type="project" value="UniProtKB-SubCell"/>
</dbReference>
<dbReference type="GO" id="GO:0003950">
    <property type="term" value="F:NAD+ poly-ADP-ribosyltransferase activity"/>
    <property type="evidence" value="ECO:0007669"/>
    <property type="project" value="InterPro"/>
</dbReference>
<proteinExistence type="predicted"/>
<evidence type="ECO:0000313" key="8">
    <source>
        <dbReference type="EMBL" id="JAT42899.1"/>
    </source>
</evidence>
<reference evidence="8" key="1">
    <citation type="submission" date="2015-07" db="EMBL/GenBank/DDBJ databases">
        <title>Transcriptome Assembly of Anthurium amnicola.</title>
        <authorList>
            <person name="Suzuki J."/>
        </authorList>
    </citation>
    <scope>NUCLEOTIDE SEQUENCE</scope>
</reference>
<dbReference type="Gene3D" id="3.90.228.10">
    <property type="match status" value="1"/>
</dbReference>
<protein>
    <submittedName>
        <fullName evidence="8">Putative inactive poly [ADP-ribose] polymerase SRO3</fullName>
    </submittedName>
</protein>
<dbReference type="AlphaFoldDB" id="A0A1D1XKJ8"/>
<evidence type="ECO:0000256" key="2">
    <source>
        <dbReference type="ARBA" id="ARBA00022473"/>
    </source>
</evidence>
<dbReference type="PROSITE" id="PS51879">
    <property type="entry name" value="RST"/>
    <property type="match status" value="1"/>
</dbReference>
<keyword evidence="4" id="KW-0539">Nucleus</keyword>
<dbReference type="PANTHER" id="PTHR32263:SF19">
    <property type="entry name" value="OS03G0230300 PROTEIN"/>
    <property type="match status" value="1"/>
</dbReference>
<accession>A0A1D1XKJ8</accession>
<gene>
    <name evidence="8" type="primary">SRO3</name>
    <name evidence="8" type="ORF">g.52486</name>
</gene>
<feature type="non-terminal residue" evidence="8">
    <location>
        <position position="1"/>
    </location>
</feature>
<dbReference type="PANTHER" id="PTHR32263">
    <property type="entry name" value="INACTIVE POLY [ADP-RIBOSE] POLYMERASE SRO4-RELATED"/>
    <property type="match status" value="1"/>
</dbReference>
<dbReference type="InterPro" id="IPR022003">
    <property type="entry name" value="RST"/>
</dbReference>
<name>A0A1D1XKJ8_9ARAE</name>
<evidence type="ECO:0000256" key="3">
    <source>
        <dbReference type="ARBA" id="ARBA00023016"/>
    </source>
</evidence>
<dbReference type="Pfam" id="PF23467">
    <property type="entry name" value="WWE_5"/>
    <property type="match status" value="1"/>
</dbReference>
<feature type="domain" description="RST" evidence="7">
    <location>
        <begin position="394"/>
        <end position="463"/>
    </location>
</feature>
<dbReference type="PROSITE" id="PS51059">
    <property type="entry name" value="PARP_CATALYTIC"/>
    <property type="match status" value="1"/>
</dbReference>
<comment type="subcellular location">
    <subcellularLocation>
        <location evidence="1">Nucleus</location>
    </subcellularLocation>
</comment>
<dbReference type="Pfam" id="PF12174">
    <property type="entry name" value="RST"/>
    <property type="match status" value="1"/>
</dbReference>
<organism evidence="8">
    <name type="scientific">Anthurium amnicola</name>
    <dbReference type="NCBI Taxonomy" id="1678845"/>
    <lineage>
        <taxon>Eukaryota</taxon>
        <taxon>Viridiplantae</taxon>
        <taxon>Streptophyta</taxon>
        <taxon>Embryophyta</taxon>
        <taxon>Tracheophyta</taxon>
        <taxon>Spermatophyta</taxon>
        <taxon>Magnoliopsida</taxon>
        <taxon>Liliopsida</taxon>
        <taxon>Araceae</taxon>
        <taxon>Pothoideae</taxon>
        <taxon>Potheae</taxon>
        <taxon>Anthurium</taxon>
    </lineage>
</organism>
<dbReference type="InterPro" id="IPR044964">
    <property type="entry name" value="RCD1/SRO1-5"/>
</dbReference>
<evidence type="ECO:0000259" key="6">
    <source>
        <dbReference type="PROSITE" id="PS51059"/>
    </source>
</evidence>
<dbReference type="InterPro" id="IPR012317">
    <property type="entry name" value="Poly(ADP-ribose)pol_cat_dom"/>
</dbReference>
<dbReference type="InterPro" id="IPR057823">
    <property type="entry name" value="WWE_RCD1"/>
</dbReference>
<evidence type="ECO:0000259" key="7">
    <source>
        <dbReference type="PROSITE" id="PS51879"/>
    </source>
</evidence>
<feature type="domain" description="PARP catalytic" evidence="6">
    <location>
        <begin position="177"/>
        <end position="398"/>
    </location>
</feature>
<dbReference type="EMBL" id="GDJX01025037">
    <property type="protein sequence ID" value="JAT42899.1"/>
    <property type="molecule type" value="Transcribed_RNA"/>
</dbReference>